<proteinExistence type="predicted"/>
<dbReference type="EMBL" id="QGHB01000013">
    <property type="protein sequence ID" value="PWK82510.1"/>
    <property type="molecule type" value="Genomic_DNA"/>
</dbReference>
<dbReference type="AlphaFoldDB" id="A0A316HP84"/>
<dbReference type="Proteomes" id="UP000246005">
    <property type="component" value="Unassembled WGS sequence"/>
</dbReference>
<evidence type="ECO:0000313" key="2">
    <source>
        <dbReference type="Proteomes" id="UP000246005"/>
    </source>
</evidence>
<name>A0A316HP84_9PSEU</name>
<protein>
    <submittedName>
        <fullName evidence="1">Uncharacterized protein</fullName>
    </submittedName>
</protein>
<accession>A0A316HP84</accession>
<organism evidence="1 2">
    <name type="scientific">Lentzea atacamensis</name>
    <dbReference type="NCBI Taxonomy" id="531938"/>
    <lineage>
        <taxon>Bacteria</taxon>
        <taxon>Bacillati</taxon>
        <taxon>Actinomycetota</taxon>
        <taxon>Actinomycetes</taxon>
        <taxon>Pseudonocardiales</taxon>
        <taxon>Pseudonocardiaceae</taxon>
        <taxon>Lentzea</taxon>
    </lineage>
</organism>
<sequence length="176" mass="18949">MDYVFAGYRVVIADDGLVSMSECMTDIVGADSYNWEMFFTDRALAEQACPSSGQLFAVGFPREDVPALLADFEKFEPIGAAGMPDRLLAGEPMPCGDVLGCELVGWDSGPSVWHTWVCLGGLVDDVRDATGVVPGEHGLIQDVEQARLAARWLTASELGDPKVFLWVPALLVRPAG</sequence>
<comment type="caution">
    <text evidence="1">The sequence shown here is derived from an EMBL/GenBank/DDBJ whole genome shotgun (WGS) entry which is preliminary data.</text>
</comment>
<gene>
    <name evidence="1" type="ORF">C8D88_113103</name>
</gene>
<dbReference type="RefSeq" id="WP_109640478.1">
    <property type="nucleotide sequence ID" value="NZ_QGHB01000013.1"/>
</dbReference>
<reference evidence="1 2" key="1">
    <citation type="submission" date="2018-05" db="EMBL/GenBank/DDBJ databases">
        <title>Genomic Encyclopedia of Type Strains, Phase IV (KMG-IV): sequencing the most valuable type-strain genomes for metagenomic binning, comparative biology and taxonomic classification.</title>
        <authorList>
            <person name="Goeker M."/>
        </authorList>
    </citation>
    <scope>NUCLEOTIDE SEQUENCE [LARGE SCALE GENOMIC DNA]</scope>
    <source>
        <strain evidence="1 2">DSM 45480</strain>
    </source>
</reference>
<evidence type="ECO:0000313" key="1">
    <source>
        <dbReference type="EMBL" id="PWK82510.1"/>
    </source>
</evidence>